<keyword evidence="3" id="KW-0808">Transferase</keyword>
<reference evidence="3" key="1">
    <citation type="journal article" date="2023" name="Mol. Phylogenet. Evol.">
        <title>Genome-scale phylogeny and comparative genomics of the fungal order Sordariales.</title>
        <authorList>
            <person name="Hensen N."/>
            <person name="Bonometti L."/>
            <person name="Westerberg I."/>
            <person name="Brannstrom I.O."/>
            <person name="Guillou S."/>
            <person name="Cros-Aarteil S."/>
            <person name="Calhoun S."/>
            <person name="Haridas S."/>
            <person name="Kuo A."/>
            <person name="Mondo S."/>
            <person name="Pangilinan J."/>
            <person name="Riley R."/>
            <person name="LaButti K."/>
            <person name="Andreopoulos B."/>
            <person name="Lipzen A."/>
            <person name="Chen C."/>
            <person name="Yan M."/>
            <person name="Daum C."/>
            <person name="Ng V."/>
            <person name="Clum A."/>
            <person name="Steindorff A."/>
            <person name="Ohm R.A."/>
            <person name="Martin F."/>
            <person name="Silar P."/>
            <person name="Natvig D.O."/>
            <person name="Lalanne C."/>
            <person name="Gautier V."/>
            <person name="Ament-Velasquez S.L."/>
            <person name="Kruys A."/>
            <person name="Hutchinson M.I."/>
            <person name="Powell A.J."/>
            <person name="Barry K."/>
            <person name="Miller A.N."/>
            <person name="Grigoriev I.V."/>
            <person name="Debuchy R."/>
            <person name="Gladieux P."/>
            <person name="Hiltunen Thoren M."/>
            <person name="Johannesson H."/>
        </authorList>
    </citation>
    <scope>NUCLEOTIDE SEQUENCE</scope>
    <source>
        <strain evidence="3">CBS 626.80</strain>
    </source>
</reference>
<protein>
    <submittedName>
        <fullName evidence="3">S-adenosyl-L-methionine-dependent methyltransferase</fullName>
    </submittedName>
</protein>
<accession>A0AAN6NJK9</accession>
<gene>
    <name evidence="3" type="ORF">QBC32DRAFT_355710</name>
</gene>
<dbReference type="Proteomes" id="UP001303222">
    <property type="component" value="Unassembled WGS sequence"/>
</dbReference>
<dbReference type="InterPro" id="IPR029063">
    <property type="entry name" value="SAM-dependent_MTases_sf"/>
</dbReference>
<dbReference type="PANTHER" id="PTHR43591:SF10">
    <property type="entry name" value="ABC TRANSMEMBRANE TYPE-1 DOMAIN-CONTAINING PROTEIN-RELATED"/>
    <property type="match status" value="1"/>
</dbReference>
<comment type="caution">
    <text evidence="3">The sequence shown here is derived from an EMBL/GenBank/DDBJ whole genome shotgun (WGS) entry which is preliminary data.</text>
</comment>
<organism evidence="3 4">
    <name type="scientific">Pseudoneurospora amorphoporcata</name>
    <dbReference type="NCBI Taxonomy" id="241081"/>
    <lineage>
        <taxon>Eukaryota</taxon>
        <taxon>Fungi</taxon>
        <taxon>Dikarya</taxon>
        <taxon>Ascomycota</taxon>
        <taxon>Pezizomycotina</taxon>
        <taxon>Sordariomycetes</taxon>
        <taxon>Sordariomycetidae</taxon>
        <taxon>Sordariales</taxon>
        <taxon>Sordariaceae</taxon>
        <taxon>Pseudoneurospora</taxon>
    </lineage>
</organism>
<dbReference type="Pfam" id="PF13489">
    <property type="entry name" value="Methyltransf_23"/>
    <property type="match status" value="1"/>
</dbReference>
<dbReference type="AlphaFoldDB" id="A0AAN6NJK9"/>
<keyword evidence="3" id="KW-0489">Methyltransferase</keyword>
<name>A0AAN6NJK9_9PEZI</name>
<comment type="similarity">
    <text evidence="1">Belongs to the methyltransferase superfamily. LaeA methyltransferase family.</text>
</comment>
<dbReference type="SUPFAM" id="SSF53335">
    <property type="entry name" value="S-adenosyl-L-methionine-dependent methyltransferases"/>
    <property type="match status" value="1"/>
</dbReference>
<dbReference type="EMBL" id="MU859437">
    <property type="protein sequence ID" value="KAK3947032.1"/>
    <property type="molecule type" value="Genomic_DNA"/>
</dbReference>
<dbReference type="PANTHER" id="PTHR43591">
    <property type="entry name" value="METHYLTRANSFERASE"/>
    <property type="match status" value="1"/>
</dbReference>
<feature type="region of interest" description="Disordered" evidence="2">
    <location>
        <begin position="1"/>
        <end position="41"/>
    </location>
</feature>
<dbReference type="GO" id="GO:0008168">
    <property type="term" value="F:methyltransferase activity"/>
    <property type="evidence" value="ECO:0007669"/>
    <property type="project" value="UniProtKB-KW"/>
</dbReference>
<reference evidence="3" key="2">
    <citation type="submission" date="2023-06" db="EMBL/GenBank/DDBJ databases">
        <authorList>
            <consortium name="Lawrence Berkeley National Laboratory"/>
            <person name="Mondo S.J."/>
            <person name="Hensen N."/>
            <person name="Bonometti L."/>
            <person name="Westerberg I."/>
            <person name="Brannstrom I.O."/>
            <person name="Guillou S."/>
            <person name="Cros-Aarteil S."/>
            <person name="Calhoun S."/>
            <person name="Haridas S."/>
            <person name="Kuo A."/>
            <person name="Pangilinan J."/>
            <person name="Riley R."/>
            <person name="Labutti K."/>
            <person name="Andreopoulos B."/>
            <person name="Lipzen A."/>
            <person name="Chen C."/>
            <person name="Yanf M."/>
            <person name="Daum C."/>
            <person name="Ng V."/>
            <person name="Clum A."/>
            <person name="Steindorff A."/>
            <person name="Ohm R."/>
            <person name="Martin F."/>
            <person name="Silar P."/>
            <person name="Natvig D."/>
            <person name="Lalanne C."/>
            <person name="Gautier V."/>
            <person name="Ament-Velasquez S.L."/>
            <person name="Kruys A."/>
            <person name="Hutchinson M.I."/>
            <person name="Powell A.J."/>
            <person name="Barry K."/>
            <person name="Miller A.N."/>
            <person name="Grigoriev I.V."/>
            <person name="Debuchy R."/>
            <person name="Gladieux P."/>
            <person name="Thoren M.H."/>
            <person name="Johannesson H."/>
        </authorList>
    </citation>
    <scope>NUCLEOTIDE SEQUENCE</scope>
    <source>
        <strain evidence="3">CBS 626.80</strain>
    </source>
</reference>
<evidence type="ECO:0000313" key="3">
    <source>
        <dbReference type="EMBL" id="KAK3947032.1"/>
    </source>
</evidence>
<dbReference type="GO" id="GO:0032259">
    <property type="term" value="P:methylation"/>
    <property type="evidence" value="ECO:0007669"/>
    <property type="project" value="UniProtKB-KW"/>
</dbReference>
<feature type="compositionally biased region" description="Low complexity" evidence="2">
    <location>
        <begin position="1"/>
        <end position="19"/>
    </location>
</feature>
<proteinExistence type="inferred from homology"/>
<evidence type="ECO:0000313" key="4">
    <source>
        <dbReference type="Proteomes" id="UP001303222"/>
    </source>
</evidence>
<dbReference type="CDD" id="cd02440">
    <property type="entry name" value="AdoMet_MTases"/>
    <property type="match status" value="1"/>
</dbReference>
<dbReference type="Gene3D" id="3.40.50.150">
    <property type="entry name" value="Vaccinia Virus protein VP39"/>
    <property type="match status" value="1"/>
</dbReference>
<evidence type="ECO:0000256" key="2">
    <source>
        <dbReference type="SAM" id="MobiDB-lite"/>
    </source>
</evidence>
<evidence type="ECO:0000256" key="1">
    <source>
        <dbReference type="ARBA" id="ARBA00038158"/>
    </source>
</evidence>
<keyword evidence="4" id="KW-1185">Reference proteome</keyword>
<sequence length="375" mass="41589">MSSPAKQPQSPAPEAASPKGEAKSPTPGPASPGTQAPGLLSGAHWADVGLPEVDPANDWDSTLGSDVESSTTSISSSILRYRTINGRTYHSDSVTDGEYWGPNDEKANEVLDIFHHMITVLLDGELYMAPITEDPKNIIDIGTGTGLWAIDMADKFPNCSVIGTDISPIQPSWVPPNLRFEIDDASKEWTHKDNSFDFVHIRWLSGCVKDWTAVYKEAYRCLKPGGWIEHIDSSGDVFSEDNSVTEDSAMTQWGKIWQEAGRRIGNPVNILPANLQEIGMKEAGFVNITKKELPIPVSPWSTDKRMKEVGLYFYVTWGTDLEGLSQFMFSNVMGWEKEEISTYIAHLRAELKDLNNHGYMAYRAVYSQKPLDAED</sequence>